<comment type="caution">
    <text evidence="1">The sequence shown here is derived from an EMBL/GenBank/DDBJ whole genome shotgun (WGS) entry which is preliminary data.</text>
</comment>
<evidence type="ECO:0000313" key="1">
    <source>
        <dbReference type="EMBL" id="KKM70148.1"/>
    </source>
</evidence>
<dbReference type="EMBL" id="LAZR01009870">
    <property type="protein sequence ID" value="KKM70148.1"/>
    <property type="molecule type" value="Genomic_DNA"/>
</dbReference>
<dbReference type="AlphaFoldDB" id="A0A0F9JKJ2"/>
<proteinExistence type="predicted"/>
<gene>
    <name evidence="1" type="ORF">LCGC14_1443620</name>
</gene>
<name>A0A0F9JKJ2_9ZZZZ</name>
<accession>A0A0F9JKJ2</accession>
<protein>
    <submittedName>
        <fullName evidence="1">Uncharacterized protein</fullName>
    </submittedName>
</protein>
<sequence>MRSRTLEEIDREKQKEYAEALSSTFSLEDLDALLDKSEDTQEFIRRKRERVLADRVFSLEVKQGKDGAVMIKGICATDYLDGGTLMPVKVISPINLQFTEKGSEEITVKQLVKLLEKASDSAS</sequence>
<organism evidence="1">
    <name type="scientific">marine sediment metagenome</name>
    <dbReference type="NCBI Taxonomy" id="412755"/>
    <lineage>
        <taxon>unclassified sequences</taxon>
        <taxon>metagenomes</taxon>
        <taxon>ecological metagenomes</taxon>
    </lineage>
</organism>
<reference evidence="1" key="1">
    <citation type="journal article" date="2015" name="Nature">
        <title>Complex archaea that bridge the gap between prokaryotes and eukaryotes.</title>
        <authorList>
            <person name="Spang A."/>
            <person name="Saw J.H."/>
            <person name="Jorgensen S.L."/>
            <person name="Zaremba-Niedzwiedzka K."/>
            <person name="Martijn J."/>
            <person name="Lind A.E."/>
            <person name="van Eijk R."/>
            <person name="Schleper C."/>
            <person name="Guy L."/>
            <person name="Ettema T.J."/>
        </authorList>
    </citation>
    <scope>NUCLEOTIDE SEQUENCE</scope>
</reference>